<keyword evidence="3" id="KW-1185">Reference proteome</keyword>
<dbReference type="STRING" id="81985.R0ICX2"/>
<reference evidence="3" key="1">
    <citation type="journal article" date="2013" name="Nat. Genet.">
        <title>The Capsella rubella genome and the genomic consequences of rapid mating system evolution.</title>
        <authorList>
            <person name="Slotte T."/>
            <person name="Hazzouri K.M."/>
            <person name="Agren J.A."/>
            <person name="Koenig D."/>
            <person name="Maumus F."/>
            <person name="Guo Y.L."/>
            <person name="Steige K."/>
            <person name="Platts A.E."/>
            <person name="Escobar J.S."/>
            <person name="Newman L.K."/>
            <person name="Wang W."/>
            <person name="Mandakova T."/>
            <person name="Vello E."/>
            <person name="Smith L.M."/>
            <person name="Henz S.R."/>
            <person name="Steffen J."/>
            <person name="Takuno S."/>
            <person name="Brandvain Y."/>
            <person name="Coop G."/>
            <person name="Andolfatto P."/>
            <person name="Hu T.T."/>
            <person name="Blanchette M."/>
            <person name="Clark R.M."/>
            <person name="Quesneville H."/>
            <person name="Nordborg M."/>
            <person name="Gaut B.S."/>
            <person name="Lysak M.A."/>
            <person name="Jenkins J."/>
            <person name="Grimwood J."/>
            <person name="Chapman J."/>
            <person name="Prochnik S."/>
            <person name="Shu S."/>
            <person name="Rokhsar D."/>
            <person name="Schmutz J."/>
            <person name="Weigel D."/>
            <person name="Wright S.I."/>
        </authorList>
    </citation>
    <scope>NUCLEOTIDE SEQUENCE [LARGE SCALE GENOMIC DNA]</scope>
    <source>
        <strain evidence="3">cv. Monte Gargano</strain>
    </source>
</reference>
<dbReference type="AlphaFoldDB" id="R0ICX2"/>
<accession>R0ICX2</accession>
<dbReference type="Pfam" id="PF03140">
    <property type="entry name" value="DUF247"/>
    <property type="match status" value="1"/>
</dbReference>
<feature type="coiled-coil region" evidence="1">
    <location>
        <begin position="93"/>
        <end position="120"/>
    </location>
</feature>
<dbReference type="PANTHER" id="PTHR31170">
    <property type="entry name" value="BNAC04G53230D PROTEIN"/>
    <property type="match status" value="1"/>
</dbReference>
<protein>
    <submittedName>
        <fullName evidence="2">Uncharacterized protein</fullName>
    </submittedName>
</protein>
<dbReference type="Proteomes" id="UP000029121">
    <property type="component" value="Unassembled WGS sequence"/>
</dbReference>
<evidence type="ECO:0000256" key="1">
    <source>
        <dbReference type="SAM" id="Coils"/>
    </source>
</evidence>
<dbReference type="PANTHER" id="PTHR31170:SF9">
    <property type="entry name" value="PROTEIN, PUTATIVE (DUF247)-RELATED"/>
    <property type="match status" value="1"/>
</dbReference>
<evidence type="ECO:0000313" key="2">
    <source>
        <dbReference type="EMBL" id="EOA34493.1"/>
    </source>
</evidence>
<proteinExistence type="predicted"/>
<evidence type="ECO:0000313" key="3">
    <source>
        <dbReference type="Proteomes" id="UP000029121"/>
    </source>
</evidence>
<gene>
    <name evidence="2" type="ORF">CARUB_v10022034mg</name>
</gene>
<dbReference type="InterPro" id="IPR004158">
    <property type="entry name" value="DUF247_pln"/>
</dbReference>
<organism evidence="2 3">
    <name type="scientific">Capsella rubella</name>
    <dbReference type="NCBI Taxonomy" id="81985"/>
    <lineage>
        <taxon>Eukaryota</taxon>
        <taxon>Viridiplantae</taxon>
        <taxon>Streptophyta</taxon>
        <taxon>Embryophyta</taxon>
        <taxon>Tracheophyta</taxon>
        <taxon>Spermatophyta</taxon>
        <taxon>Magnoliopsida</taxon>
        <taxon>eudicotyledons</taxon>
        <taxon>Gunneridae</taxon>
        <taxon>Pentapetalae</taxon>
        <taxon>rosids</taxon>
        <taxon>malvids</taxon>
        <taxon>Brassicales</taxon>
        <taxon>Brassicaceae</taxon>
        <taxon>Camelineae</taxon>
        <taxon>Capsella</taxon>
    </lineage>
</organism>
<keyword evidence="1" id="KW-0175">Coiled coil</keyword>
<dbReference type="EMBL" id="KB870806">
    <property type="protein sequence ID" value="EOA34493.1"/>
    <property type="molecule type" value="Genomic_DNA"/>
</dbReference>
<sequence length="262" mass="31562">MSFSMEGKELQVMEHIEIEVREPCIYRVPSRIRDVKPEAYTPQMVVIGPLHRSPKPSTATDGAETSSSYPWHLKKEYIKMEEKKKTYLESYTQRVGEDKIEEMRKTIQAQEENIRASYEESTEWIPSEYFVELILEDSVFIMEFIIRKNIQFPSLVRQDLFLLENQLPYFIFYILFNSIVTELCVRDRETFDHFILKCFDLKVQEKTNFKHFIDMFRYVYEQSLDDIPEQMRRVWRWPLITELRNADYLSQAGVTFKCYVYL</sequence>
<name>R0ICX2_9BRAS</name>